<dbReference type="EMBL" id="CP130318">
    <property type="protein sequence ID" value="WNQ10113.1"/>
    <property type="molecule type" value="Genomic_DNA"/>
</dbReference>
<evidence type="ECO:0000256" key="1">
    <source>
        <dbReference type="SAM" id="MobiDB-lite"/>
    </source>
</evidence>
<gene>
    <name evidence="3" type="ORF">MJA45_21170</name>
</gene>
<feature type="compositionally biased region" description="Basic and acidic residues" evidence="1">
    <location>
        <begin position="69"/>
        <end position="83"/>
    </location>
</feature>
<dbReference type="RefSeq" id="WP_315603887.1">
    <property type="nucleotide sequence ID" value="NZ_CP130318.1"/>
</dbReference>
<feature type="compositionally biased region" description="Pro residues" evidence="1">
    <location>
        <begin position="84"/>
        <end position="93"/>
    </location>
</feature>
<protein>
    <submittedName>
        <fullName evidence="3">Uncharacterized protein</fullName>
    </submittedName>
</protein>
<dbReference type="AlphaFoldDB" id="A0AA96LBJ5"/>
<dbReference type="Proteomes" id="UP001305702">
    <property type="component" value="Chromosome"/>
</dbReference>
<accession>A0AA96LBJ5</accession>
<keyword evidence="4" id="KW-1185">Reference proteome</keyword>
<feature type="region of interest" description="Disordered" evidence="1">
    <location>
        <begin position="69"/>
        <end position="93"/>
    </location>
</feature>
<keyword evidence="2" id="KW-0472">Membrane</keyword>
<sequence>MIGILFLLVPVTGAITYGIARGFRLSSIKTMLFGLGLIGFGNIRELDGGLLALAGFGVVLGGALWKERRPAHPADQDTTRMPEAEPPSSPSNR</sequence>
<evidence type="ECO:0000256" key="2">
    <source>
        <dbReference type="SAM" id="Phobius"/>
    </source>
</evidence>
<evidence type="ECO:0000313" key="3">
    <source>
        <dbReference type="EMBL" id="WNQ10113.1"/>
    </source>
</evidence>
<name>A0AA96LBJ5_9BACL</name>
<keyword evidence="2" id="KW-0812">Transmembrane</keyword>
<evidence type="ECO:0000313" key="4">
    <source>
        <dbReference type="Proteomes" id="UP001305702"/>
    </source>
</evidence>
<organism evidence="3 4">
    <name type="scientific">Paenibacillus aurantius</name>
    <dbReference type="NCBI Taxonomy" id="2918900"/>
    <lineage>
        <taxon>Bacteria</taxon>
        <taxon>Bacillati</taxon>
        <taxon>Bacillota</taxon>
        <taxon>Bacilli</taxon>
        <taxon>Bacillales</taxon>
        <taxon>Paenibacillaceae</taxon>
        <taxon>Paenibacillus</taxon>
    </lineage>
</organism>
<proteinExistence type="predicted"/>
<feature type="transmembrane region" description="Helical" evidence="2">
    <location>
        <begin position="48"/>
        <end position="65"/>
    </location>
</feature>
<keyword evidence="2" id="KW-1133">Transmembrane helix</keyword>
<dbReference type="KEGG" id="paun:MJA45_21170"/>
<reference evidence="3 4" key="1">
    <citation type="submission" date="2022-02" db="EMBL/GenBank/DDBJ databases">
        <title>Paenibacillus sp. MBLB1776 Whole Genome Shotgun Sequencing.</title>
        <authorList>
            <person name="Hwang C.Y."/>
            <person name="Cho E.-S."/>
            <person name="Seo M.-J."/>
        </authorList>
    </citation>
    <scope>NUCLEOTIDE SEQUENCE [LARGE SCALE GENOMIC DNA]</scope>
    <source>
        <strain evidence="3 4">MBLB1776</strain>
    </source>
</reference>